<dbReference type="KEGG" id="tcy:Thicy_0650"/>
<keyword evidence="11" id="KW-0830">Ubiquinone</keyword>
<dbReference type="GO" id="GO:0008137">
    <property type="term" value="F:NADH dehydrogenase (ubiquinone) activity"/>
    <property type="evidence" value="ECO:0007669"/>
    <property type="project" value="InterPro"/>
</dbReference>
<comment type="similarity">
    <text evidence="11">Belongs to the complex I subunit 2 family.</text>
</comment>
<feature type="transmembrane region" description="Helical" evidence="11">
    <location>
        <begin position="300"/>
        <end position="321"/>
    </location>
</feature>
<dbReference type="STRING" id="717773.Thicy_0650"/>
<evidence type="ECO:0000256" key="6">
    <source>
        <dbReference type="ARBA" id="ARBA00022957"/>
    </source>
</evidence>
<gene>
    <name evidence="11" type="primary">nuoN</name>
    <name evidence="15" type="ordered locus">Thicy_0650</name>
</gene>
<comment type="subcellular location">
    <subcellularLocation>
        <location evidence="11">Cell inner membrane</location>
        <topology evidence="11">Multi-pass membrane protein</topology>
    </subcellularLocation>
    <subcellularLocation>
        <location evidence="1">Endomembrane system</location>
        <topology evidence="1">Multi-pass membrane protein</topology>
    </subcellularLocation>
    <subcellularLocation>
        <location evidence="12">Membrane</location>
        <topology evidence="12">Multi-pass membrane protein</topology>
    </subcellularLocation>
</comment>
<dbReference type="GO" id="GO:0012505">
    <property type="term" value="C:endomembrane system"/>
    <property type="evidence" value="ECO:0007669"/>
    <property type="project" value="UniProtKB-SubCell"/>
</dbReference>
<feature type="transmembrane region" description="Helical" evidence="11">
    <location>
        <begin position="370"/>
        <end position="393"/>
    </location>
</feature>
<comment type="catalytic activity">
    <reaction evidence="11">
        <text>a quinone + NADH + 5 H(+)(in) = a quinol + NAD(+) + 4 H(+)(out)</text>
        <dbReference type="Rhea" id="RHEA:57888"/>
        <dbReference type="ChEBI" id="CHEBI:15378"/>
        <dbReference type="ChEBI" id="CHEBI:24646"/>
        <dbReference type="ChEBI" id="CHEBI:57540"/>
        <dbReference type="ChEBI" id="CHEBI:57945"/>
        <dbReference type="ChEBI" id="CHEBI:132124"/>
    </reaction>
</comment>
<keyword evidence="3 11" id="KW-0812">Transmembrane</keyword>
<accession>F6DC36</accession>
<reference evidence="15 16" key="1">
    <citation type="submission" date="2011-05" db="EMBL/GenBank/DDBJ databases">
        <title>Complete sequence of Thioalkalimicrobium cyclicum ALM1.</title>
        <authorList>
            <consortium name="US DOE Joint Genome Institute"/>
            <person name="Lucas S."/>
            <person name="Han J."/>
            <person name="Lapidus A."/>
            <person name="Cheng J.-F."/>
            <person name="Goodwin L."/>
            <person name="Pitluck S."/>
            <person name="Peters L."/>
            <person name="Mikhailova N."/>
            <person name="Davenport K."/>
            <person name="Han C."/>
            <person name="Tapia R."/>
            <person name="Land M."/>
            <person name="Hauser L."/>
            <person name="Kyrpides N."/>
            <person name="Ivanova N."/>
            <person name="Pagani I."/>
            <person name="Kappler U."/>
            <person name="Woyke T."/>
        </authorList>
    </citation>
    <scope>NUCLEOTIDE SEQUENCE [LARGE SCALE GENOMIC DNA]</scope>
    <source>
        <strain evidence="16">DSM 14477 / JCM 11371 / ALM1</strain>
    </source>
</reference>
<evidence type="ECO:0000256" key="8">
    <source>
        <dbReference type="ARBA" id="ARBA00022989"/>
    </source>
</evidence>
<proteinExistence type="inferred from homology"/>
<evidence type="ECO:0000256" key="2">
    <source>
        <dbReference type="ARBA" id="ARBA00022448"/>
    </source>
</evidence>
<keyword evidence="9 11" id="KW-0520">NAD</keyword>
<dbReference type="InterPro" id="IPR001750">
    <property type="entry name" value="ND/Mrp_TM"/>
</dbReference>
<keyword evidence="7 11" id="KW-1278">Translocase</keyword>
<evidence type="ECO:0000256" key="4">
    <source>
        <dbReference type="ARBA" id="ARBA00022719"/>
    </source>
</evidence>
<feature type="domain" description="NADH:quinone oxidoreductase/Mrp antiporter transmembrane" evidence="13">
    <location>
        <begin position="125"/>
        <end position="419"/>
    </location>
</feature>
<keyword evidence="6" id="KW-0618">Plastoquinone</keyword>
<evidence type="ECO:0000259" key="13">
    <source>
        <dbReference type="Pfam" id="PF00361"/>
    </source>
</evidence>
<organism evidence="15 16">
    <name type="scientific">Thiomicrospira cyclica (strain DSM 14477 / JCM 11371 / ALM1)</name>
    <name type="common">Thioalkalimicrobium cyclicum</name>
    <dbReference type="NCBI Taxonomy" id="717773"/>
    <lineage>
        <taxon>Bacteria</taxon>
        <taxon>Pseudomonadati</taxon>
        <taxon>Pseudomonadota</taxon>
        <taxon>Gammaproteobacteria</taxon>
        <taxon>Thiotrichales</taxon>
        <taxon>Piscirickettsiaceae</taxon>
        <taxon>Thiomicrospira</taxon>
    </lineage>
</organism>
<feature type="transmembrane region" description="Helical" evidence="11">
    <location>
        <begin position="272"/>
        <end position="293"/>
    </location>
</feature>
<evidence type="ECO:0000256" key="1">
    <source>
        <dbReference type="ARBA" id="ARBA00004127"/>
    </source>
</evidence>
<protein>
    <recommendedName>
        <fullName evidence="11">NADH-quinone oxidoreductase subunit N</fullName>
        <ecNumber evidence="11">7.1.1.-</ecNumber>
    </recommendedName>
    <alternativeName>
        <fullName evidence="11">NADH dehydrogenase I subunit N</fullName>
    </alternativeName>
    <alternativeName>
        <fullName evidence="11">NDH-1 subunit N</fullName>
    </alternativeName>
</protein>
<dbReference type="GO" id="GO:0048038">
    <property type="term" value="F:quinone binding"/>
    <property type="evidence" value="ECO:0007669"/>
    <property type="project" value="UniProtKB-KW"/>
</dbReference>
<dbReference type="EMBL" id="CP002776">
    <property type="protein sequence ID" value="AEG31422.1"/>
    <property type="molecule type" value="Genomic_DNA"/>
</dbReference>
<dbReference type="EC" id="7.1.1.-" evidence="11"/>
<keyword evidence="15" id="KW-0560">Oxidoreductase</keyword>
<dbReference type="RefSeq" id="WP_013835201.1">
    <property type="nucleotide sequence ID" value="NC_015581.1"/>
</dbReference>
<sequence length="480" mass="52076">MHFEIPAFSPAIPEMVLLALASFILIADTVWSKKHPNATYWASQISLVIVGILILMSFTTETQVTFHESFIRDAFGDVLKLFILLVSIGVFLFSRDYMRMNNFYKGEFFTLGLFAILGMFVMVSSYNFITLFVGLEIMSLAMYAMIAMQRDSSAATEAALKYFVLGAMATGLLLYGLSMIYGATGTLTIPEVKNVIAAGEASATVLAFGVVFIVIGLGFKLGAVPFHMWVPDVYQGSPTAVTLFIASAPKIAAFAIVYRLLVDGLPGLVVDWQQLLIILSVLSMVIGTLIALMQTNFKRLLAYSGISHIGFLLMGFIAATPEGYSAAMFYVLVYAISSVAAFGLIIALARTGNQFEEIADFKGLNQRNPWLAAMMLIVMFSMAGIPPFIGFYAKLVVLEEVITAGFLWLALVGVVTAVVGAFYYLKVVKVMYFDTNEDSSPLPVASRDVAIGVSAYSVSLLLLGLMPALLMGVAYNSLLG</sequence>
<dbReference type="InterPro" id="IPR045693">
    <property type="entry name" value="Ndh2_N"/>
</dbReference>
<dbReference type="OrthoDB" id="9768329at2"/>
<feature type="transmembrane region" description="Helical" evidence="11">
    <location>
        <begin position="129"/>
        <end position="148"/>
    </location>
</feature>
<keyword evidence="4 11" id="KW-0874">Quinone</keyword>
<dbReference type="GO" id="GO:0042773">
    <property type="term" value="P:ATP synthesis coupled electron transport"/>
    <property type="evidence" value="ECO:0007669"/>
    <property type="project" value="InterPro"/>
</dbReference>
<keyword evidence="11" id="KW-0997">Cell inner membrane</keyword>
<evidence type="ECO:0000313" key="15">
    <source>
        <dbReference type="EMBL" id="AEG31422.1"/>
    </source>
</evidence>
<evidence type="ECO:0000256" key="3">
    <source>
        <dbReference type="ARBA" id="ARBA00022692"/>
    </source>
</evidence>
<feature type="transmembrane region" description="Helical" evidence="11">
    <location>
        <begin position="78"/>
        <end position="94"/>
    </location>
</feature>
<comment type="function">
    <text evidence="11">NDH-1 shuttles electrons from NADH, via FMN and iron-sulfur (Fe-S) centers, to quinones in the respiratory chain. The immediate electron acceptor for the enzyme in this species is believed to be ubiquinone. Couples the redox reaction to proton translocation (for every two electrons transferred, four hydrogen ions are translocated across the cytoplasmic membrane), and thus conserves the redox energy in a proton gradient.</text>
</comment>
<name>F6DC36_THICA</name>
<dbReference type="AlphaFoldDB" id="F6DC36"/>
<dbReference type="Pfam" id="PF00361">
    <property type="entry name" value="Proton_antipo_M"/>
    <property type="match status" value="1"/>
</dbReference>
<keyword evidence="16" id="KW-1185">Reference proteome</keyword>
<feature type="transmembrane region" description="Helical" evidence="11">
    <location>
        <begin position="240"/>
        <end position="260"/>
    </location>
</feature>
<keyword evidence="8 11" id="KW-1133">Transmembrane helix</keyword>
<dbReference type="HAMAP" id="MF_00445">
    <property type="entry name" value="NDH1_NuoN_1"/>
    <property type="match status" value="1"/>
</dbReference>
<dbReference type="HOGENOM" id="CLU_007100_1_3_6"/>
<keyword evidence="2 11" id="KW-0813">Transport</keyword>
<evidence type="ECO:0000313" key="16">
    <source>
        <dbReference type="Proteomes" id="UP000009232"/>
    </source>
</evidence>
<comment type="subunit">
    <text evidence="11">NDH-1 is composed of 14 different subunits. Subunits NuoA, H, J, K, L, M, N constitute the membrane sector of the complex.</text>
</comment>
<dbReference type="Proteomes" id="UP000009232">
    <property type="component" value="Chromosome"/>
</dbReference>
<keyword evidence="10 11" id="KW-0472">Membrane</keyword>
<dbReference type="PANTHER" id="PTHR22773">
    <property type="entry name" value="NADH DEHYDROGENASE"/>
    <property type="match status" value="1"/>
</dbReference>
<feature type="transmembrane region" description="Helical" evidence="11">
    <location>
        <begin position="12"/>
        <end position="31"/>
    </location>
</feature>
<evidence type="ECO:0000256" key="7">
    <source>
        <dbReference type="ARBA" id="ARBA00022967"/>
    </source>
</evidence>
<dbReference type="NCBIfam" id="TIGR01770">
    <property type="entry name" value="NDH_I_N"/>
    <property type="match status" value="1"/>
</dbReference>
<dbReference type="InterPro" id="IPR010096">
    <property type="entry name" value="NADH-Q_OxRdtase_suN/2"/>
</dbReference>
<evidence type="ECO:0000256" key="10">
    <source>
        <dbReference type="ARBA" id="ARBA00023136"/>
    </source>
</evidence>
<feature type="transmembrane region" description="Helical" evidence="11">
    <location>
        <begin position="38"/>
        <end position="58"/>
    </location>
</feature>
<feature type="transmembrane region" description="Helical" evidence="11">
    <location>
        <begin position="106"/>
        <end position="123"/>
    </location>
</feature>
<dbReference type="Pfam" id="PF19530">
    <property type="entry name" value="Ndh2_N"/>
    <property type="match status" value="1"/>
</dbReference>
<dbReference type="GO" id="GO:0005886">
    <property type="term" value="C:plasma membrane"/>
    <property type="evidence" value="ECO:0007669"/>
    <property type="project" value="UniProtKB-SubCell"/>
</dbReference>
<dbReference type="GO" id="GO:0050136">
    <property type="term" value="F:NADH dehydrogenase (quinone) (non-electrogenic) activity"/>
    <property type="evidence" value="ECO:0007669"/>
    <property type="project" value="UniProtKB-UniRule"/>
</dbReference>
<keyword evidence="5" id="KW-0521">NADP</keyword>
<dbReference type="NCBIfam" id="NF004442">
    <property type="entry name" value="PRK05777.1-5"/>
    <property type="match status" value="1"/>
</dbReference>
<dbReference type="eggNOG" id="COG1007">
    <property type="taxonomic scope" value="Bacteria"/>
</dbReference>
<evidence type="ECO:0000256" key="9">
    <source>
        <dbReference type="ARBA" id="ARBA00023027"/>
    </source>
</evidence>
<keyword evidence="11" id="KW-1003">Cell membrane</keyword>
<feature type="transmembrane region" description="Helical" evidence="11">
    <location>
        <begin position="449"/>
        <end position="475"/>
    </location>
</feature>
<evidence type="ECO:0000256" key="11">
    <source>
        <dbReference type="HAMAP-Rule" id="MF_00445"/>
    </source>
</evidence>
<feature type="domain" description="NAD(P)H-quinone oxidoreductase subunit 2 N-terminal" evidence="14">
    <location>
        <begin position="11"/>
        <end position="88"/>
    </location>
</feature>
<evidence type="ECO:0000259" key="14">
    <source>
        <dbReference type="Pfam" id="PF19530"/>
    </source>
</evidence>
<feature type="transmembrane region" description="Helical" evidence="11">
    <location>
        <begin position="405"/>
        <end position="425"/>
    </location>
</feature>
<evidence type="ECO:0000256" key="12">
    <source>
        <dbReference type="RuleBase" id="RU000320"/>
    </source>
</evidence>
<feature type="transmembrane region" description="Helical" evidence="11">
    <location>
        <begin position="160"/>
        <end position="183"/>
    </location>
</feature>
<evidence type="ECO:0000256" key="5">
    <source>
        <dbReference type="ARBA" id="ARBA00022857"/>
    </source>
</evidence>
<dbReference type="PRINTS" id="PR01434">
    <property type="entry name" value="NADHDHGNASE5"/>
</dbReference>
<feature type="transmembrane region" description="Helical" evidence="11">
    <location>
        <begin position="327"/>
        <end position="349"/>
    </location>
</feature>
<feature type="transmembrane region" description="Helical" evidence="11">
    <location>
        <begin position="195"/>
        <end position="219"/>
    </location>
</feature>